<dbReference type="PANTHER" id="PTHR47909">
    <property type="entry name" value="ALPHA/BETA-HYDROLASES SUPERFAMILY PROTEIN"/>
    <property type="match status" value="1"/>
</dbReference>
<dbReference type="PANTHER" id="PTHR47909:SF2">
    <property type="entry name" value="GPI INOSITOL-DEACYLASE"/>
    <property type="match status" value="1"/>
</dbReference>
<protein>
    <submittedName>
        <fullName evidence="2">Uncharacterized protein</fullName>
    </submittedName>
</protein>
<name>A0AAV6JFF0_9ERIC</name>
<sequence>MSCLLPQFKCMPDTFSFHPKTPHFHPPIHLLKCKESILIRSQCVLSTASPPTSTATARTIDVEKLLLLYLEDKPNPAAADRPWTYVGTVGPPTEANFGASLATETILTSEEATIAAAAAEAVALAKSAVRVAKEAAMMVSHKSLTTADVKAAVVAKSAVRVAKEAAMMVSHKSLTTADVKAAVVASEANMLSEIRQVGVAGDLTAAAAELWGNFPLQYPSIKEDDLFPINEQLKHILTEFPDVAVRSRRQSERKARRAEAAEKASAKTTVSVKSTSRKKRTSSQDMTDPLRYLRGTTSGSRLLTVAEEHQLSEGIQGLGNNTSDYDKLKLTLNGYGVPAVVAKVSRIDWLRNAAGLVDPNYWRGTLRPRPVLDWYLKRVDEAVNEAKELAAAGGWLARVYMEEFGLSNISLLLTLGTPHLPPPKGSPGVIDQTRGLLNYVEKNCSKAVYTPELRYVCIAGRYIQGARLLDDPNVNPSSAAYVDIGEPDSEVAIVNAASLSTPVSPTFRARFVGQGYKQVCGQADVWGDGVVPEVAAHLEGALNLSFDGVYHSPVGSDDDLRPWYGSPAIVEQWIHHLLN</sequence>
<keyword evidence="3" id="KW-1185">Reference proteome</keyword>
<evidence type="ECO:0000256" key="1">
    <source>
        <dbReference type="SAM" id="MobiDB-lite"/>
    </source>
</evidence>
<dbReference type="Proteomes" id="UP000823749">
    <property type="component" value="Chromosome 7"/>
</dbReference>
<proteinExistence type="predicted"/>
<accession>A0AAV6JFF0</accession>
<reference evidence="2" key="1">
    <citation type="submission" date="2020-08" db="EMBL/GenBank/DDBJ databases">
        <title>Plant Genome Project.</title>
        <authorList>
            <person name="Zhang R.-G."/>
        </authorList>
    </citation>
    <scope>NUCLEOTIDE SEQUENCE</scope>
    <source>
        <strain evidence="2">WSP0</strain>
        <tissue evidence="2">Leaf</tissue>
    </source>
</reference>
<feature type="compositionally biased region" description="Basic and acidic residues" evidence="1">
    <location>
        <begin position="249"/>
        <end position="265"/>
    </location>
</feature>
<evidence type="ECO:0000313" key="2">
    <source>
        <dbReference type="EMBL" id="KAG5538938.1"/>
    </source>
</evidence>
<gene>
    <name evidence="2" type="ORF">RHGRI_019479</name>
</gene>
<evidence type="ECO:0000313" key="3">
    <source>
        <dbReference type="Proteomes" id="UP000823749"/>
    </source>
</evidence>
<dbReference type="GO" id="GO:0009507">
    <property type="term" value="C:chloroplast"/>
    <property type="evidence" value="ECO:0007669"/>
    <property type="project" value="TreeGrafter"/>
</dbReference>
<organism evidence="2 3">
    <name type="scientific">Rhododendron griersonianum</name>
    <dbReference type="NCBI Taxonomy" id="479676"/>
    <lineage>
        <taxon>Eukaryota</taxon>
        <taxon>Viridiplantae</taxon>
        <taxon>Streptophyta</taxon>
        <taxon>Embryophyta</taxon>
        <taxon>Tracheophyta</taxon>
        <taxon>Spermatophyta</taxon>
        <taxon>Magnoliopsida</taxon>
        <taxon>eudicotyledons</taxon>
        <taxon>Gunneridae</taxon>
        <taxon>Pentapetalae</taxon>
        <taxon>asterids</taxon>
        <taxon>Ericales</taxon>
        <taxon>Ericaceae</taxon>
        <taxon>Ericoideae</taxon>
        <taxon>Rhodoreae</taxon>
        <taxon>Rhododendron</taxon>
    </lineage>
</organism>
<dbReference type="EMBL" id="JACTNZ010000007">
    <property type="protein sequence ID" value="KAG5538938.1"/>
    <property type="molecule type" value="Genomic_DNA"/>
</dbReference>
<dbReference type="AlphaFoldDB" id="A0AAV6JFF0"/>
<feature type="region of interest" description="Disordered" evidence="1">
    <location>
        <begin position="248"/>
        <end position="291"/>
    </location>
</feature>
<comment type="caution">
    <text evidence="2">The sequence shown here is derived from an EMBL/GenBank/DDBJ whole genome shotgun (WGS) entry which is preliminary data.</text>
</comment>